<dbReference type="Proteomes" id="UP001590950">
    <property type="component" value="Unassembled WGS sequence"/>
</dbReference>
<sequence>MEIVLEIQAEGCEVRKGGDILTGYLSLDGSCLVGYDFTIKFEGLIRTWLRPINSTGGALIAEYKARPFLKETQDITTPLYNSDPSTEQISCRLPFEFVIPESLISARSDVASHYLNLLPTVKEGPTYQGPTSGTVYMRPMIAYMLTASNTHIGRVKGYRCTREIIVMPSMSAAPPLQTEHFQREYKVNSCKALKRHMWTRPIGKLTVSAVEPQPLNLSTGEPRATTTAAIKLLFKPCKAQISAARPYDWNISVKSFLHIKTFFTTQPFNRIPTEKGAEIDPVVGVDSQITAPDVRRCDTLPWRLYRLSSAGTITTDAAAATPWTSTLIVPVSASKTLLPIFLSPLSARRYVLVLQLNVEDMFHGVIALEIPIQVIHDPSQTASHSRWSSGG</sequence>
<evidence type="ECO:0000313" key="2">
    <source>
        <dbReference type="Proteomes" id="UP001590950"/>
    </source>
</evidence>
<comment type="caution">
    <text evidence="1">The sequence shown here is derived from an EMBL/GenBank/DDBJ whole genome shotgun (WGS) entry which is preliminary data.</text>
</comment>
<protein>
    <recommendedName>
        <fullName evidence="3">Arrestin-like N-terminal domain-containing protein</fullName>
    </recommendedName>
</protein>
<evidence type="ECO:0008006" key="3">
    <source>
        <dbReference type="Google" id="ProtNLM"/>
    </source>
</evidence>
<dbReference type="EMBL" id="JBEFKJ010000001">
    <property type="protein sequence ID" value="KAL2048093.1"/>
    <property type="molecule type" value="Genomic_DNA"/>
</dbReference>
<name>A0ABR4ASG6_9LECA</name>
<evidence type="ECO:0000313" key="1">
    <source>
        <dbReference type="EMBL" id="KAL2048093.1"/>
    </source>
</evidence>
<proteinExistence type="predicted"/>
<keyword evidence="2" id="KW-1185">Reference proteome</keyword>
<reference evidence="1 2" key="1">
    <citation type="submission" date="2024-09" db="EMBL/GenBank/DDBJ databases">
        <title>Rethinking Asexuality: The Enigmatic Case of Functional Sexual Genes in Lepraria (Stereocaulaceae).</title>
        <authorList>
            <person name="Doellman M."/>
            <person name="Sun Y."/>
            <person name="Barcenas-Pena A."/>
            <person name="Lumbsch H.T."/>
            <person name="Grewe F."/>
        </authorList>
    </citation>
    <scope>NUCLEOTIDE SEQUENCE [LARGE SCALE GENOMIC DNA]</scope>
    <source>
        <strain evidence="1 2">Mercado 3170</strain>
    </source>
</reference>
<organism evidence="1 2">
    <name type="scientific">Stereocaulon virgatum</name>
    <dbReference type="NCBI Taxonomy" id="373712"/>
    <lineage>
        <taxon>Eukaryota</taxon>
        <taxon>Fungi</taxon>
        <taxon>Dikarya</taxon>
        <taxon>Ascomycota</taxon>
        <taxon>Pezizomycotina</taxon>
        <taxon>Lecanoromycetes</taxon>
        <taxon>OSLEUM clade</taxon>
        <taxon>Lecanoromycetidae</taxon>
        <taxon>Lecanorales</taxon>
        <taxon>Lecanorineae</taxon>
        <taxon>Stereocaulaceae</taxon>
        <taxon>Stereocaulon</taxon>
    </lineage>
</organism>
<gene>
    <name evidence="1" type="ORF">N7G274_000004</name>
</gene>
<accession>A0ABR4ASG6</accession>